<evidence type="ECO:0000313" key="14">
    <source>
        <dbReference type="Proteomes" id="UP000631653"/>
    </source>
</evidence>
<keyword evidence="7 12" id="KW-0406">Ion transport</keyword>
<evidence type="ECO:0000256" key="5">
    <source>
        <dbReference type="ARBA" id="ARBA00022989"/>
    </source>
</evidence>
<evidence type="ECO:0000256" key="9">
    <source>
        <dbReference type="ARBA" id="ARBA00023303"/>
    </source>
</evidence>
<comment type="function">
    <text evidence="12">Fluoride-specific ion channel. Important for reducing fluoride concentration in the cell, thus reducing its toxicity.</text>
</comment>
<keyword evidence="3" id="KW-0997">Cell inner membrane</keyword>
<evidence type="ECO:0000256" key="3">
    <source>
        <dbReference type="ARBA" id="ARBA00022519"/>
    </source>
</evidence>
<keyword evidence="8 12" id="KW-0472">Membrane</keyword>
<feature type="transmembrane region" description="Helical" evidence="12">
    <location>
        <begin position="72"/>
        <end position="93"/>
    </location>
</feature>
<evidence type="ECO:0000256" key="10">
    <source>
        <dbReference type="ARBA" id="ARBA00035120"/>
    </source>
</evidence>
<feature type="binding site" evidence="12">
    <location>
        <position position="83"/>
    </location>
    <ligand>
        <name>Na(+)</name>
        <dbReference type="ChEBI" id="CHEBI:29101"/>
        <note>structural</note>
    </ligand>
</feature>
<dbReference type="RefSeq" id="WP_173569235.1">
    <property type="nucleotide sequence ID" value="NZ_WOSY01000003.1"/>
</dbReference>
<comment type="subcellular location">
    <subcellularLocation>
        <location evidence="1 12">Cell membrane</location>
        <topology evidence="1 12">Multi-pass membrane protein</topology>
    </subcellularLocation>
</comment>
<organism evidence="13 14">
    <name type="scientific">Acetobacter conturbans</name>
    <dbReference type="NCBI Taxonomy" id="1737472"/>
    <lineage>
        <taxon>Bacteria</taxon>
        <taxon>Pseudomonadati</taxon>
        <taxon>Pseudomonadota</taxon>
        <taxon>Alphaproteobacteria</taxon>
        <taxon>Acetobacterales</taxon>
        <taxon>Acetobacteraceae</taxon>
        <taxon>Acetobacter</taxon>
    </lineage>
</organism>
<dbReference type="Pfam" id="PF02537">
    <property type="entry name" value="CRCB"/>
    <property type="match status" value="1"/>
</dbReference>
<evidence type="ECO:0000256" key="2">
    <source>
        <dbReference type="ARBA" id="ARBA00022475"/>
    </source>
</evidence>
<proteinExistence type="inferred from homology"/>
<dbReference type="EMBL" id="WOSY01000003">
    <property type="protein sequence ID" value="NHN87960.1"/>
    <property type="molecule type" value="Genomic_DNA"/>
</dbReference>
<dbReference type="NCBIfam" id="NF010802">
    <property type="entry name" value="PRK14206.1"/>
    <property type="match status" value="1"/>
</dbReference>
<keyword evidence="9 12" id="KW-0407">Ion channel</keyword>
<keyword evidence="12" id="KW-0479">Metal-binding</keyword>
<evidence type="ECO:0000256" key="12">
    <source>
        <dbReference type="HAMAP-Rule" id="MF_00454"/>
    </source>
</evidence>
<feature type="transmembrane region" description="Helical" evidence="12">
    <location>
        <begin position="40"/>
        <end position="60"/>
    </location>
</feature>
<dbReference type="PANTHER" id="PTHR28259">
    <property type="entry name" value="FLUORIDE EXPORT PROTEIN 1-RELATED"/>
    <property type="match status" value="1"/>
</dbReference>
<sequence length="138" mass="14508">MFANIMPTFLIALGGASGTLLRYWIGLATARWSQSLPWGTIMINATGSFAIAFLAGITAVGGRWQVSDTSRLVFMVGLCGGYTTFSSFSLQTLDLLRNGTPGRAALNIGLSVALCMITVWLGYVAALALNPTPPGEGM</sequence>
<evidence type="ECO:0000256" key="11">
    <source>
        <dbReference type="ARBA" id="ARBA00035585"/>
    </source>
</evidence>
<feature type="binding site" evidence="12">
    <location>
        <position position="80"/>
    </location>
    <ligand>
        <name>Na(+)</name>
        <dbReference type="ChEBI" id="CHEBI:29101"/>
        <note>structural</note>
    </ligand>
</feature>
<evidence type="ECO:0000256" key="6">
    <source>
        <dbReference type="ARBA" id="ARBA00023053"/>
    </source>
</evidence>
<feature type="transmembrane region" description="Helical" evidence="12">
    <location>
        <begin position="105"/>
        <end position="129"/>
    </location>
</feature>
<keyword evidence="5 12" id="KW-1133">Transmembrane helix</keyword>
<keyword evidence="12" id="KW-0813">Transport</keyword>
<evidence type="ECO:0000313" key="13">
    <source>
        <dbReference type="EMBL" id="NHN87960.1"/>
    </source>
</evidence>
<keyword evidence="14" id="KW-1185">Reference proteome</keyword>
<evidence type="ECO:0000256" key="1">
    <source>
        <dbReference type="ARBA" id="ARBA00004651"/>
    </source>
</evidence>
<keyword evidence="2 12" id="KW-1003">Cell membrane</keyword>
<gene>
    <name evidence="12 13" type="primary">crcB</name>
    <name evidence="12" type="synonym">fluC</name>
    <name evidence="13" type="ORF">GOB81_04855</name>
</gene>
<comment type="catalytic activity">
    <reaction evidence="11">
        <text>fluoride(in) = fluoride(out)</text>
        <dbReference type="Rhea" id="RHEA:76159"/>
        <dbReference type="ChEBI" id="CHEBI:17051"/>
    </reaction>
    <physiologicalReaction direction="left-to-right" evidence="11">
        <dbReference type="Rhea" id="RHEA:76160"/>
    </physiologicalReaction>
</comment>
<comment type="similarity">
    <text evidence="10 12">Belongs to the fluoride channel Fluc/FEX (TC 1.A.43) family.</text>
</comment>
<evidence type="ECO:0000256" key="4">
    <source>
        <dbReference type="ARBA" id="ARBA00022692"/>
    </source>
</evidence>
<dbReference type="HAMAP" id="MF_00454">
    <property type="entry name" value="FluC"/>
    <property type="match status" value="1"/>
</dbReference>
<keyword evidence="4 12" id="KW-0812">Transmembrane</keyword>
<dbReference type="PANTHER" id="PTHR28259:SF1">
    <property type="entry name" value="FLUORIDE EXPORT PROTEIN 1-RELATED"/>
    <property type="match status" value="1"/>
</dbReference>
<protein>
    <recommendedName>
        <fullName evidence="12">Fluoride-specific ion channel FluC</fullName>
    </recommendedName>
</protein>
<evidence type="ECO:0000256" key="7">
    <source>
        <dbReference type="ARBA" id="ARBA00023065"/>
    </source>
</evidence>
<name>A0ABX0JY76_9PROT</name>
<dbReference type="Proteomes" id="UP000631653">
    <property type="component" value="Unassembled WGS sequence"/>
</dbReference>
<comment type="caution">
    <text evidence="13">The sequence shown here is derived from an EMBL/GenBank/DDBJ whole genome shotgun (WGS) entry which is preliminary data.</text>
</comment>
<dbReference type="NCBIfam" id="TIGR00494">
    <property type="entry name" value="crcB"/>
    <property type="match status" value="1"/>
</dbReference>
<keyword evidence="6 12" id="KW-0915">Sodium</keyword>
<comment type="activity regulation">
    <text evidence="12">Na(+) is not transported, but it plays an essential structural role and its presence is essential for fluoride channel function.</text>
</comment>
<reference evidence="13 14" key="1">
    <citation type="journal article" date="2020" name="Int. J. Syst. Evol. Microbiol.">
        <title>Novel acetic acid bacteria from cider fermentations: Acetobacter conturbans sp. nov. and Acetobacter fallax sp. nov.</title>
        <authorList>
            <person name="Sombolestani A.S."/>
            <person name="Cleenwerck I."/>
            <person name="Cnockaert M."/>
            <person name="Borremans W."/>
            <person name="Wieme A.D."/>
            <person name="De Vuyst L."/>
            <person name="Vandamme P."/>
        </authorList>
    </citation>
    <scope>NUCLEOTIDE SEQUENCE [LARGE SCALE GENOMIC DNA]</scope>
    <source>
        <strain evidence="13 14">LMG 1627</strain>
    </source>
</reference>
<accession>A0ABX0JY76</accession>
<dbReference type="InterPro" id="IPR003691">
    <property type="entry name" value="FluC"/>
</dbReference>
<evidence type="ECO:0000256" key="8">
    <source>
        <dbReference type="ARBA" id="ARBA00023136"/>
    </source>
</evidence>